<protein>
    <recommendedName>
        <fullName evidence="4">Forkhead box P2</fullName>
    </recommendedName>
</protein>
<feature type="non-terminal residue" evidence="2">
    <location>
        <position position="1"/>
    </location>
</feature>
<evidence type="ECO:0000313" key="3">
    <source>
        <dbReference type="Proteomes" id="UP000823561"/>
    </source>
</evidence>
<evidence type="ECO:0008006" key="4">
    <source>
        <dbReference type="Google" id="ProtNLM"/>
    </source>
</evidence>
<reference evidence="2" key="1">
    <citation type="submission" date="2020-10" db="EMBL/GenBank/DDBJ databases">
        <title>Chromosome-scale genome assembly of the Allis shad, Alosa alosa.</title>
        <authorList>
            <person name="Margot Z."/>
            <person name="Christophe K."/>
            <person name="Cabau C."/>
            <person name="Louis A."/>
            <person name="Berthelot C."/>
            <person name="Parey E."/>
            <person name="Roest Crollius H."/>
            <person name="Montfort J."/>
            <person name="Robinson-Rechavi M."/>
            <person name="Bucao C."/>
            <person name="Bouchez O."/>
            <person name="Gislard M."/>
            <person name="Lluch J."/>
            <person name="Milhes M."/>
            <person name="Lampietro C."/>
            <person name="Lopez Roques C."/>
            <person name="Donnadieu C."/>
            <person name="Braasch I."/>
            <person name="Desvignes T."/>
            <person name="Postlethwait J."/>
            <person name="Bobe J."/>
            <person name="Guiguen Y."/>
        </authorList>
    </citation>
    <scope>NUCLEOTIDE SEQUENCE</scope>
    <source>
        <strain evidence="2">M-15738</strain>
        <tissue evidence="2">Blood</tissue>
    </source>
</reference>
<evidence type="ECO:0000313" key="2">
    <source>
        <dbReference type="EMBL" id="KAG5271057.1"/>
    </source>
</evidence>
<dbReference type="Proteomes" id="UP000823561">
    <property type="component" value="Chromosome 13"/>
</dbReference>
<feature type="region of interest" description="Disordered" evidence="1">
    <location>
        <begin position="1"/>
        <end position="25"/>
    </location>
</feature>
<gene>
    <name evidence="2" type="ORF">AALO_G00175400</name>
</gene>
<organism evidence="2 3">
    <name type="scientific">Alosa alosa</name>
    <name type="common">allis shad</name>
    <dbReference type="NCBI Taxonomy" id="278164"/>
    <lineage>
        <taxon>Eukaryota</taxon>
        <taxon>Metazoa</taxon>
        <taxon>Chordata</taxon>
        <taxon>Craniata</taxon>
        <taxon>Vertebrata</taxon>
        <taxon>Euteleostomi</taxon>
        <taxon>Actinopterygii</taxon>
        <taxon>Neopterygii</taxon>
        <taxon>Teleostei</taxon>
        <taxon>Clupei</taxon>
        <taxon>Clupeiformes</taxon>
        <taxon>Clupeoidei</taxon>
        <taxon>Clupeidae</taxon>
        <taxon>Alosa</taxon>
    </lineage>
</organism>
<dbReference type="AlphaFoldDB" id="A0AAV6GCF3"/>
<proteinExistence type="predicted"/>
<keyword evidence="3" id="KW-1185">Reference proteome</keyword>
<feature type="compositionally biased region" description="Polar residues" evidence="1">
    <location>
        <begin position="1"/>
        <end position="12"/>
    </location>
</feature>
<sequence>SIFRQTPLTWPQESGAEKKKKKRHDTRAALAGSMLRCMQGATQGQEEELDQPSVLVHNTSHQPALQQHSALTNNHQIAQVQIQVDTQPHLLLKAE</sequence>
<accession>A0AAV6GCF3</accession>
<comment type="caution">
    <text evidence="2">The sequence shown here is derived from an EMBL/GenBank/DDBJ whole genome shotgun (WGS) entry which is preliminary data.</text>
</comment>
<evidence type="ECO:0000256" key="1">
    <source>
        <dbReference type="SAM" id="MobiDB-lite"/>
    </source>
</evidence>
<dbReference type="EMBL" id="JADWDJ010000013">
    <property type="protein sequence ID" value="KAG5271057.1"/>
    <property type="molecule type" value="Genomic_DNA"/>
</dbReference>
<name>A0AAV6GCF3_9TELE</name>